<dbReference type="RefSeq" id="WP_155668668.1">
    <property type="nucleotide sequence ID" value="NZ_WOCA01000006.1"/>
</dbReference>
<evidence type="ECO:0000256" key="1">
    <source>
        <dbReference type="SAM" id="Phobius"/>
    </source>
</evidence>
<accession>A0A6N8FK46</accession>
<keyword evidence="3" id="KW-1185">Reference proteome</keyword>
<proteinExistence type="predicted"/>
<evidence type="ECO:0000313" key="2">
    <source>
        <dbReference type="EMBL" id="MUK88694.1"/>
    </source>
</evidence>
<name>A0A6N8FK46_9BACI</name>
<reference evidence="2 3" key="1">
    <citation type="submission" date="2019-11" db="EMBL/GenBank/DDBJ databases">
        <authorList>
            <person name="Li X."/>
        </authorList>
    </citation>
    <scope>NUCLEOTIDE SEQUENCE [LARGE SCALE GENOMIC DNA]</scope>
    <source>
        <strain evidence="2 3">L9</strain>
    </source>
</reference>
<dbReference type="Proteomes" id="UP000469125">
    <property type="component" value="Unassembled WGS sequence"/>
</dbReference>
<gene>
    <name evidence="2" type="ORF">GMD78_09850</name>
</gene>
<keyword evidence="1" id="KW-0472">Membrane</keyword>
<keyword evidence="1" id="KW-0812">Transmembrane</keyword>
<dbReference type="AlphaFoldDB" id="A0A6N8FK46"/>
<comment type="caution">
    <text evidence="2">The sequence shown here is derived from an EMBL/GenBank/DDBJ whole genome shotgun (WGS) entry which is preliminary data.</text>
</comment>
<keyword evidence="1" id="KW-1133">Transmembrane helix</keyword>
<sequence length="59" mass="6612">MNGLEMIIILILIVAVFASIAGWLNTKLLLKDLAEVKEKLGIEEKEENNGLFIKNDLDN</sequence>
<organism evidence="2 3">
    <name type="scientific">Ornithinibacillus caprae</name>
    <dbReference type="NCBI Taxonomy" id="2678566"/>
    <lineage>
        <taxon>Bacteria</taxon>
        <taxon>Bacillati</taxon>
        <taxon>Bacillota</taxon>
        <taxon>Bacilli</taxon>
        <taxon>Bacillales</taxon>
        <taxon>Bacillaceae</taxon>
        <taxon>Ornithinibacillus</taxon>
    </lineage>
</organism>
<protein>
    <submittedName>
        <fullName evidence="2">Uncharacterized protein</fullName>
    </submittedName>
</protein>
<evidence type="ECO:0000313" key="3">
    <source>
        <dbReference type="Proteomes" id="UP000469125"/>
    </source>
</evidence>
<dbReference type="EMBL" id="WOCA01000006">
    <property type="protein sequence ID" value="MUK88694.1"/>
    <property type="molecule type" value="Genomic_DNA"/>
</dbReference>
<feature type="transmembrane region" description="Helical" evidence="1">
    <location>
        <begin position="6"/>
        <end position="24"/>
    </location>
</feature>